<dbReference type="PANTHER" id="PTHR44688:SF16">
    <property type="entry name" value="DNA-BINDING TRANSCRIPTIONAL ACTIVATOR DEVR_DOSR"/>
    <property type="match status" value="1"/>
</dbReference>
<keyword evidence="4" id="KW-0812">Transmembrane</keyword>
<proteinExistence type="predicted"/>
<dbReference type="EMBL" id="PPTU01000032">
    <property type="protein sequence ID" value="RDB66760.1"/>
    <property type="molecule type" value="Genomic_DNA"/>
</dbReference>
<evidence type="ECO:0000313" key="11">
    <source>
        <dbReference type="Proteomes" id="UP000312594"/>
    </source>
</evidence>
<feature type="transmembrane region" description="Helical" evidence="4">
    <location>
        <begin position="6"/>
        <end position="29"/>
    </location>
</feature>
<feature type="transmembrane region" description="Helical" evidence="4">
    <location>
        <begin position="130"/>
        <end position="149"/>
    </location>
</feature>
<dbReference type="InterPro" id="IPR000792">
    <property type="entry name" value="Tscrpt_reg_LuxR_C"/>
</dbReference>
<dbReference type="SMART" id="SM00421">
    <property type="entry name" value="HTH_LUXR"/>
    <property type="match status" value="1"/>
</dbReference>
<dbReference type="PROSITE" id="PS00622">
    <property type="entry name" value="HTH_LUXR_1"/>
    <property type="match status" value="1"/>
</dbReference>
<feature type="transmembrane region" description="Helical" evidence="4">
    <location>
        <begin position="169"/>
        <end position="189"/>
    </location>
</feature>
<keyword evidence="1" id="KW-0805">Transcription regulation</keyword>
<reference evidence="8 11" key="1">
    <citation type="journal article" date="2005" name="Appl. Environ. Microbiol.">
        <title>Intestinal bacterial communities that produce active estrogen-like compounds enterodiol and enterolactone in humans.</title>
        <authorList>
            <person name="Clavel T."/>
            <person name="Henderson G."/>
            <person name="Alpert C.A."/>
            <person name="Philippe C."/>
            <person name="Rigottier-Gois L."/>
            <person name="Dore J."/>
            <person name="Blaut M."/>
        </authorList>
    </citation>
    <scope>NUCLEOTIDE SEQUENCE [LARGE SCALE GENOMIC DNA]</scope>
    <source>
        <strain evidence="8 11">SECO-MT75m2</strain>
    </source>
</reference>
<dbReference type="RefSeq" id="WP_015759841.1">
    <property type="nucleotide sequence ID" value="NZ_AP031442.1"/>
</dbReference>
<dbReference type="PROSITE" id="PS50043">
    <property type="entry name" value="HTH_LUXR_2"/>
    <property type="match status" value="1"/>
</dbReference>
<dbReference type="Proteomes" id="UP000312594">
    <property type="component" value="Unassembled WGS sequence"/>
</dbReference>
<reference evidence="8" key="3">
    <citation type="submission" date="2019-06" db="EMBL/GenBank/DDBJ databases">
        <authorList>
            <person name="Bisanz J.E."/>
            <person name="Turnbaugh P.J."/>
        </authorList>
    </citation>
    <scope>NUCLEOTIDE SEQUENCE</scope>
    <source>
        <strain evidence="8">SECO-MT75m2</strain>
    </source>
</reference>
<evidence type="ECO:0000256" key="3">
    <source>
        <dbReference type="ARBA" id="ARBA00023163"/>
    </source>
</evidence>
<dbReference type="Proteomes" id="UP000253857">
    <property type="component" value="Unassembled WGS sequence"/>
</dbReference>
<feature type="transmembrane region" description="Helical" evidence="4">
    <location>
        <begin position="105"/>
        <end position="124"/>
    </location>
</feature>
<keyword evidence="4" id="KW-0472">Membrane</keyword>
<keyword evidence="3" id="KW-0804">Transcription</keyword>
<dbReference type="EMBL" id="PPTY01000021">
    <property type="protein sequence ID" value="RDB83798.1"/>
    <property type="molecule type" value="Genomic_DNA"/>
</dbReference>
<dbReference type="Pfam" id="PF00196">
    <property type="entry name" value="GerE"/>
    <property type="match status" value="1"/>
</dbReference>
<dbReference type="GO" id="GO:0003677">
    <property type="term" value="F:DNA binding"/>
    <property type="evidence" value="ECO:0007669"/>
    <property type="project" value="UniProtKB-KW"/>
</dbReference>
<dbReference type="Proteomes" id="UP000253970">
    <property type="component" value="Unassembled WGS sequence"/>
</dbReference>
<keyword evidence="4" id="KW-1133">Transmembrane helix</keyword>
<organism evidence="7 9">
    <name type="scientific">Eggerthella lenta</name>
    <name type="common">Eubacterium lentum</name>
    <dbReference type="NCBI Taxonomy" id="84112"/>
    <lineage>
        <taxon>Bacteria</taxon>
        <taxon>Bacillati</taxon>
        <taxon>Actinomycetota</taxon>
        <taxon>Coriobacteriia</taxon>
        <taxon>Eggerthellales</taxon>
        <taxon>Eggerthellaceae</taxon>
        <taxon>Eggerthella</taxon>
    </lineage>
</organism>
<name>A0A369N222_EGGLN</name>
<protein>
    <submittedName>
        <fullName evidence="7">DNA-binding response regulator</fullName>
    </submittedName>
    <submittedName>
        <fullName evidence="8">Response regulator transcription factor</fullName>
    </submittedName>
</protein>
<evidence type="ECO:0000313" key="9">
    <source>
        <dbReference type="Proteomes" id="UP000253857"/>
    </source>
</evidence>
<accession>A0A369N222</accession>
<dbReference type="SUPFAM" id="SSF46894">
    <property type="entry name" value="C-terminal effector domain of the bipartite response regulators"/>
    <property type="match status" value="1"/>
</dbReference>
<dbReference type="InterPro" id="IPR036388">
    <property type="entry name" value="WH-like_DNA-bd_sf"/>
</dbReference>
<dbReference type="Gene3D" id="1.10.10.10">
    <property type="entry name" value="Winged helix-like DNA-binding domain superfamily/Winged helix DNA-binding domain"/>
    <property type="match status" value="1"/>
</dbReference>
<keyword evidence="2 7" id="KW-0238">DNA-binding</keyword>
<evidence type="ECO:0000313" key="10">
    <source>
        <dbReference type="Proteomes" id="UP000253970"/>
    </source>
</evidence>
<feature type="transmembrane region" description="Helical" evidence="4">
    <location>
        <begin position="65"/>
        <end position="93"/>
    </location>
</feature>
<reference evidence="9 10" key="2">
    <citation type="journal article" date="2018" name="Elife">
        <title>Discovery and characterization of a prevalent human gut bacterial enzyme sufficient for the inactivation of a family of plant toxins.</title>
        <authorList>
            <person name="Koppel N."/>
            <person name="Bisanz J.E."/>
            <person name="Pandelia M.E."/>
            <person name="Turnbaugh P.J."/>
            <person name="Balskus E.P."/>
        </authorList>
    </citation>
    <scope>NUCLEOTIDE SEQUENCE [LARGE SCALE GENOMIC DNA]</scope>
    <source>
        <strain evidence="7 9">FAA1-1-60AUCSF</strain>
        <strain evidence="6 10">W1 BHI 6</strain>
    </source>
</reference>
<dbReference type="GO" id="GO:0006355">
    <property type="term" value="P:regulation of DNA-templated transcription"/>
    <property type="evidence" value="ECO:0007669"/>
    <property type="project" value="InterPro"/>
</dbReference>
<dbReference type="CDD" id="cd06170">
    <property type="entry name" value="LuxR_C_like"/>
    <property type="match status" value="1"/>
</dbReference>
<sequence>MGFVLFYYTLFVMLASILASATCLSAYLVSHRREMMFAVFGFLFYFFDVAWVLQDDFALLGDLQVVGVFAIVRSLVSVVTGGGCLMAFWLLLCDYLGGTNRALRVVPGVVYVLGSIAALTLLPDGNVQRFVFYTTRAMLLFWMLLYVGFRYFSSKDEVERNRLRRHRWLYVLVWVVGLLMVLEDASFFLVCEPNSIVMWPRTFVPERNFMENVLMLSLAFFACRDAFQVLSMRFERPPMHGGEVQDARISENLMVYGKRHQLSEREQEVLHLVLLGNDNQNIASTMHLALSTVKVHVHNILQKTGQPNRQALTQDFWKTS</sequence>
<dbReference type="AlphaFoldDB" id="A0A369N222"/>
<dbReference type="PRINTS" id="PR00038">
    <property type="entry name" value="HTHLUXR"/>
</dbReference>
<evidence type="ECO:0000259" key="5">
    <source>
        <dbReference type="PROSITE" id="PS50043"/>
    </source>
</evidence>
<evidence type="ECO:0000313" key="6">
    <source>
        <dbReference type="EMBL" id="RDB66760.1"/>
    </source>
</evidence>
<dbReference type="InterPro" id="IPR016032">
    <property type="entry name" value="Sig_transdc_resp-reg_C-effctor"/>
</dbReference>
<evidence type="ECO:0000256" key="4">
    <source>
        <dbReference type="SAM" id="Phobius"/>
    </source>
</evidence>
<evidence type="ECO:0000313" key="7">
    <source>
        <dbReference type="EMBL" id="RDB83798.1"/>
    </source>
</evidence>
<evidence type="ECO:0000256" key="2">
    <source>
        <dbReference type="ARBA" id="ARBA00023125"/>
    </source>
</evidence>
<feature type="transmembrane region" description="Helical" evidence="4">
    <location>
        <begin position="36"/>
        <end position="53"/>
    </location>
</feature>
<feature type="domain" description="HTH luxR-type" evidence="5">
    <location>
        <begin position="255"/>
        <end position="320"/>
    </location>
</feature>
<dbReference type="EMBL" id="VEVP01000007">
    <property type="protein sequence ID" value="TNU92876.1"/>
    <property type="molecule type" value="Genomic_DNA"/>
</dbReference>
<evidence type="ECO:0000256" key="1">
    <source>
        <dbReference type="ARBA" id="ARBA00023015"/>
    </source>
</evidence>
<evidence type="ECO:0000313" key="8">
    <source>
        <dbReference type="EMBL" id="TNU92876.1"/>
    </source>
</evidence>
<comment type="caution">
    <text evidence="7">The sequence shown here is derived from an EMBL/GenBank/DDBJ whole genome shotgun (WGS) entry which is preliminary data.</text>
</comment>
<dbReference type="PANTHER" id="PTHR44688">
    <property type="entry name" value="DNA-BINDING TRANSCRIPTIONAL ACTIVATOR DEVR_DOSR"/>
    <property type="match status" value="1"/>
</dbReference>
<gene>
    <name evidence="7" type="ORF">C1871_11010</name>
    <name evidence="6" type="ORF">C1875_13700</name>
    <name evidence="8" type="ORF">FIC87_04375</name>
</gene>